<dbReference type="Gene3D" id="2.130.10.10">
    <property type="entry name" value="YVTN repeat-like/Quinoprotein amine dehydrogenase"/>
    <property type="match status" value="1"/>
</dbReference>
<name>A0A239YSS6_9STAP</name>
<dbReference type="InterPro" id="IPR050282">
    <property type="entry name" value="Cycloisomerase_2"/>
</dbReference>
<dbReference type="SUPFAM" id="SSF51004">
    <property type="entry name" value="C-terminal (heme d1) domain of cytochrome cd1-nitrite reductase"/>
    <property type="match status" value="1"/>
</dbReference>
<evidence type="ECO:0000256" key="1">
    <source>
        <dbReference type="ARBA" id="ARBA00005564"/>
    </source>
</evidence>
<dbReference type="PANTHER" id="PTHR30344:SF1">
    <property type="entry name" value="6-PHOSPHOGLUCONOLACTONASE"/>
    <property type="match status" value="1"/>
</dbReference>
<accession>A0A239YSS6</accession>
<dbReference type="OrthoDB" id="9790815at2"/>
<organism evidence="2 3">
    <name type="scientific">Mammaliicoccus stepanovicii</name>
    <dbReference type="NCBI Taxonomy" id="643214"/>
    <lineage>
        <taxon>Bacteria</taxon>
        <taxon>Bacillati</taxon>
        <taxon>Bacillota</taxon>
        <taxon>Bacilli</taxon>
        <taxon>Bacillales</taxon>
        <taxon>Staphylococcaceae</taxon>
        <taxon>Mammaliicoccus</taxon>
    </lineage>
</organism>
<dbReference type="KEGG" id="sste:SAMEA4384403_0755"/>
<dbReference type="Pfam" id="PF10282">
    <property type="entry name" value="Lactonase"/>
    <property type="match status" value="1"/>
</dbReference>
<dbReference type="AlphaFoldDB" id="A0A239YSS6"/>
<dbReference type="InterPro" id="IPR019405">
    <property type="entry name" value="Lactonase_7-beta_prop"/>
</dbReference>
<dbReference type="GO" id="GO:0005829">
    <property type="term" value="C:cytosol"/>
    <property type="evidence" value="ECO:0007669"/>
    <property type="project" value="TreeGrafter"/>
</dbReference>
<dbReference type="RefSeq" id="WP_095086933.1">
    <property type="nucleotide sequence ID" value="NZ_BMDM01000006.1"/>
</dbReference>
<dbReference type="InterPro" id="IPR011048">
    <property type="entry name" value="Haem_d1_sf"/>
</dbReference>
<sequence length="344" mass="37942">MKTKGYIGTYTKKEGKGIYRFDVEENDQTIEKVEVGYEVEASTYITQHNQFLYAIKKESDKCGIASFNINEDGSLSFINDCLASTDGTGCYISVSDNGDYLFEAVYGTGILRLYKLNPENGEIISLIDTYYGTGNGPNLERQDGSHIHFAKQTPDLDYVVIVDLGADVIRTFKFSDEGLTLAHTLDVAAGSGPRHLAFHPSGDYAYLVTEMGNTIQVLSYKDGEFQLVGKSLLTVPGNFELNSQIAAVRLSHDARFVYASNRGHNSIAVFKIINDGAALELVEIVSSGGTWPRDFNITPSDSFIVVAHEQSYNLVLFSRNKETGKLTEIENEQKAPEGVCVQFI</sequence>
<dbReference type="EMBL" id="LT906462">
    <property type="protein sequence ID" value="SNV61593.1"/>
    <property type="molecule type" value="Genomic_DNA"/>
</dbReference>
<dbReference type="InterPro" id="IPR015943">
    <property type="entry name" value="WD40/YVTN_repeat-like_dom_sf"/>
</dbReference>
<evidence type="ECO:0000313" key="3">
    <source>
        <dbReference type="Proteomes" id="UP000242084"/>
    </source>
</evidence>
<gene>
    <name evidence="2" type="ORF">SAMEA4384403_00755</name>
</gene>
<dbReference type="Proteomes" id="UP000242084">
    <property type="component" value="Chromosome 1"/>
</dbReference>
<comment type="similarity">
    <text evidence="1">Belongs to the cycloisomerase 2 family.</text>
</comment>
<dbReference type="PANTHER" id="PTHR30344">
    <property type="entry name" value="6-PHOSPHOGLUCONOLACTONASE-RELATED"/>
    <property type="match status" value="1"/>
</dbReference>
<reference evidence="2 3" key="1">
    <citation type="submission" date="2017-06" db="EMBL/GenBank/DDBJ databases">
        <authorList>
            <consortium name="Pathogen Informatics"/>
        </authorList>
    </citation>
    <scope>NUCLEOTIDE SEQUENCE [LARGE SCALE GENOMIC DNA]</scope>
    <source>
        <strain evidence="2 3">NCTC13839</strain>
    </source>
</reference>
<evidence type="ECO:0000313" key="2">
    <source>
        <dbReference type="EMBL" id="SNV61593.1"/>
    </source>
</evidence>
<dbReference type="GO" id="GO:0017057">
    <property type="term" value="F:6-phosphogluconolactonase activity"/>
    <property type="evidence" value="ECO:0007669"/>
    <property type="project" value="TreeGrafter"/>
</dbReference>
<proteinExistence type="inferred from homology"/>
<protein>
    <submittedName>
        <fullName evidence="2">6-phosphogluconolactonase</fullName>
    </submittedName>
</protein>
<keyword evidence="3" id="KW-1185">Reference proteome</keyword>